<dbReference type="InterPro" id="IPR030395">
    <property type="entry name" value="GP_PDE_dom"/>
</dbReference>
<keyword evidence="1" id="KW-0677">Repeat</keyword>
<dbReference type="PROSITE" id="PS50297">
    <property type="entry name" value="ANK_REP_REGION"/>
    <property type="match status" value="4"/>
</dbReference>
<feature type="repeat" description="ANK" evidence="3">
    <location>
        <begin position="440"/>
        <end position="472"/>
    </location>
</feature>
<dbReference type="InterPro" id="IPR036770">
    <property type="entry name" value="Ankyrin_rpt-contain_sf"/>
</dbReference>
<feature type="repeat" description="ANK" evidence="3">
    <location>
        <begin position="474"/>
        <end position="506"/>
    </location>
</feature>
<evidence type="ECO:0000256" key="1">
    <source>
        <dbReference type="ARBA" id="ARBA00022737"/>
    </source>
</evidence>
<dbReference type="Pfam" id="PF12796">
    <property type="entry name" value="Ank_2"/>
    <property type="match status" value="2"/>
</dbReference>
<dbReference type="Gene3D" id="3.20.20.190">
    <property type="entry name" value="Phosphatidylinositol (PI) phosphodiesterase"/>
    <property type="match status" value="1"/>
</dbReference>
<feature type="compositionally biased region" description="Low complexity" evidence="4">
    <location>
        <begin position="757"/>
        <end position="786"/>
    </location>
</feature>
<feature type="repeat" description="ANK" evidence="3">
    <location>
        <begin position="507"/>
        <end position="531"/>
    </location>
</feature>
<dbReference type="Pfam" id="PF25329">
    <property type="entry name" value="C2_GDE1"/>
    <property type="match status" value="1"/>
</dbReference>
<evidence type="ECO:0000259" key="6">
    <source>
        <dbReference type="PROSITE" id="PS51704"/>
    </source>
</evidence>
<name>A0A9W7ZJT4_9FUNG</name>
<reference evidence="7" key="1">
    <citation type="submission" date="2022-07" db="EMBL/GenBank/DDBJ databases">
        <title>Phylogenomic reconstructions and comparative analyses of Kickxellomycotina fungi.</title>
        <authorList>
            <person name="Reynolds N.K."/>
            <person name="Stajich J.E."/>
            <person name="Barry K."/>
            <person name="Grigoriev I.V."/>
            <person name="Crous P."/>
            <person name="Smith M.E."/>
        </authorList>
    </citation>
    <scope>NUCLEOTIDE SEQUENCE</scope>
    <source>
        <strain evidence="7">NBRC 100468</strain>
    </source>
</reference>
<dbReference type="InterPro" id="IPR002110">
    <property type="entry name" value="Ankyrin_rpt"/>
</dbReference>
<dbReference type="GO" id="GO:0006629">
    <property type="term" value="P:lipid metabolic process"/>
    <property type="evidence" value="ECO:0007669"/>
    <property type="project" value="InterPro"/>
</dbReference>
<dbReference type="AlphaFoldDB" id="A0A9W7ZJT4"/>
<dbReference type="OrthoDB" id="1577640at2759"/>
<keyword evidence="8" id="KW-1185">Reference proteome</keyword>
<dbReference type="InterPro" id="IPR004331">
    <property type="entry name" value="SPX_dom"/>
</dbReference>
<feature type="domain" description="GP-PDE" evidence="6">
    <location>
        <begin position="776"/>
        <end position="1112"/>
    </location>
</feature>
<proteinExistence type="predicted"/>
<evidence type="ECO:0000259" key="5">
    <source>
        <dbReference type="PROSITE" id="PS51382"/>
    </source>
</evidence>
<dbReference type="Gene3D" id="1.25.40.20">
    <property type="entry name" value="Ankyrin repeat-containing domain"/>
    <property type="match status" value="2"/>
</dbReference>
<evidence type="ECO:0000256" key="2">
    <source>
        <dbReference type="ARBA" id="ARBA00023043"/>
    </source>
</evidence>
<dbReference type="InterPro" id="IPR017946">
    <property type="entry name" value="PLC-like_Pdiesterase_TIM-brl"/>
</dbReference>
<evidence type="ECO:0000256" key="3">
    <source>
        <dbReference type="PROSITE-ProRule" id="PRU00023"/>
    </source>
</evidence>
<feature type="non-terminal residue" evidence="7">
    <location>
        <position position="1113"/>
    </location>
</feature>
<dbReference type="CDD" id="cd14483">
    <property type="entry name" value="SPX_PHO81_NUC-2_like"/>
    <property type="match status" value="1"/>
</dbReference>
<dbReference type="PANTHER" id="PTHR24126:SF14">
    <property type="entry name" value="ANK_REP_REGION DOMAIN-CONTAINING PROTEIN"/>
    <property type="match status" value="1"/>
</dbReference>
<dbReference type="EMBL" id="JANBPU010000520">
    <property type="protein sequence ID" value="KAJ1910849.1"/>
    <property type="molecule type" value="Genomic_DNA"/>
</dbReference>
<keyword evidence="2 3" id="KW-0040">ANK repeat</keyword>
<gene>
    <name evidence="7" type="primary">PHO81</name>
    <name evidence="7" type="ORF">H4219_006110</name>
</gene>
<feature type="region of interest" description="Disordered" evidence="4">
    <location>
        <begin position="553"/>
        <end position="576"/>
    </location>
</feature>
<dbReference type="GO" id="GO:0008081">
    <property type="term" value="F:phosphoric diester hydrolase activity"/>
    <property type="evidence" value="ECO:0007669"/>
    <property type="project" value="InterPro"/>
</dbReference>
<dbReference type="PROSITE" id="PS51704">
    <property type="entry name" value="GP_PDE"/>
    <property type="match status" value="1"/>
</dbReference>
<dbReference type="PANTHER" id="PTHR24126">
    <property type="entry name" value="ANKYRIN REPEAT, PH AND SEC7 DOMAIN CONTAINING PROTEIN SECG-RELATED"/>
    <property type="match status" value="1"/>
</dbReference>
<dbReference type="SMART" id="SM00248">
    <property type="entry name" value="ANK"/>
    <property type="match status" value="6"/>
</dbReference>
<dbReference type="InterPro" id="IPR057506">
    <property type="entry name" value="C2_GPCPD1"/>
</dbReference>
<dbReference type="Proteomes" id="UP001150538">
    <property type="component" value="Unassembled WGS sequence"/>
</dbReference>
<evidence type="ECO:0000313" key="8">
    <source>
        <dbReference type="Proteomes" id="UP001150538"/>
    </source>
</evidence>
<feature type="domain" description="SPX" evidence="5">
    <location>
        <begin position="1"/>
        <end position="151"/>
    </location>
</feature>
<dbReference type="PROSITE" id="PS51382">
    <property type="entry name" value="SPX"/>
    <property type="match status" value="1"/>
</dbReference>
<protein>
    <submittedName>
        <fullName evidence="7">Phosphate system positive regulatory protein pho81</fullName>
    </submittedName>
</protein>
<feature type="region of interest" description="Disordered" evidence="4">
    <location>
        <begin position="752"/>
        <end position="789"/>
    </location>
</feature>
<feature type="repeat" description="ANK" evidence="3">
    <location>
        <begin position="343"/>
        <end position="375"/>
    </location>
</feature>
<comment type="caution">
    <text evidence="7">The sequence shown here is derived from an EMBL/GenBank/DDBJ whole genome shotgun (WGS) entry which is preliminary data.</text>
</comment>
<evidence type="ECO:0000313" key="7">
    <source>
        <dbReference type="EMBL" id="KAJ1910849.1"/>
    </source>
</evidence>
<sequence>FGKHIQAQSFPEWASHYMNYKGLKKIINDLNSTVPEDSPREILSERLERVKASFFFQLDRELEKVNAFYLQKERDMEQRLKVLINKQHAIEKHMSLSKVAIIHTLDEALRQFQRDLDKLQNFIEINGTGFRKILKKWDKRSKSSTKELYLAHQVEIQPCFNKDMMTDLTDTVARALVEIGGLLDKVHQYQQERSSNAGEIVVGNRSYFVSSAQGRGPPSVLTDMANADPIQRPQGLDDLEEEKLYSAIKSGRMQEVYGMMDKGKSSDPEAYRESFSRVLWRLCSTSDSSKYPVSLFTSGMVDFYYCDEIIEQTFCHKAAICGNIELLKAAAISIDLVNGADCYNRRPLHYASINGHTDSVEFLLKSGADVGLLDDDGNRPLDYAVLGGHVGCTKLLLESHISKKSLSFDDPLLCLACRRGHYDITLFLLDSGMNIVPNPQGLHPLHITCREGFVELSRLLLQRGSAVDPTDGDLGWTPLFYAASEGNIECLRVLLSNQSKLGVIDESGRSAIYYAANDGHISCVELLLSSGGVVALPVPLGKKISDPARSIEVDDYPQANSDGAEGVGSLEGADDPDDIPSLLLPPPIIPFRIYGHTFLNQESQVTIKLLHRSKLDRFPQYPVILHGNSHLKSLRLVVTGSPDAGMVPQTVMLPLDTDEVTLGFQTRNPSDFGLEFSLYPSFGTEVIGKAVTSSSLFSNSSVGCVSLAVLDRQLKHVADISFDFSIIQPFAGAQLEIGGKVETYWKSTNPLTGGPGTRLSSPKPTLSLLSPRSTTPAYPATPSAASGAGGSGGISLVTASSLSLTHISLNVQVTGDGVPVVWPSRTISVYGDIGVLLCQLTYDQFYKSIVNLGQVVSCQPPAEDIKGSPEAWQKWASGQGLRLDKLLEILPAGLGISIHVNLATPAHLCTGALQLSNYENNDINCHVDSILRVMYDDAQKRMKSSAKATRSPTVGLAYEDNEDQQRSIMFVSNNPVVCMAINWKQPNYPVFLKTSGRKSESYKQGPSAVSGTSSLRALQMMACCDQTDLSLKEAIRFAIENNLLGIMCEASLLVNVPHLIANIKSSGLVLASYGAENSKRESVDKQRHYGVDIIEASDVLYYDTPEKLLDFAI</sequence>
<organism evidence="7 8">
    <name type="scientific">Mycoemilia scoparia</name>
    <dbReference type="NCBI Taxonomy" id="417184"/>
    <lineage>
        <taxon>Eukaryota</taxon>
        <taxon>Fungi</taxon>
        <taxon>Fungi incertae sedis</taxon>
        <taxon>Zoopagomycota</taxon>
        <taxon>Kickxellomycotina</taxon>
        <taxon>Kickxellomycetes</taxon>
        <taxon>Kickxellales</taxon>
        <taxon>Kickxellaceae</taxon>
        <taxon>Mycoemilia</taxon>
    </lineage>
</organism>
<dbReference type="Pfam" id="PF03105">
    <property type="entry name" value="SPX"/>
    <property type="match status" value="2"/>
</dbReference>
<accession>A0A9W7ZJT4</accession>
<dbReference type="PROSITE" id="PS50088">
    <property type="entry name" value="ANK_REPEAT"/>
    <property type="match status" value="4"/>
</dbReference>
<dbReference type="SUPFAM" id="SSF51695">
    <property type="entry name" value="PLC-like phosphodiesterases"/>
    <property type="match status" value="1"/>
</dbReference>
<evidence type="ECO:0000256" key="4">
    <source>
        <dbReference type="SAM" id="MobiDB-lite"/>
    </source>
</evidence>
<dbReference type="SUPFAM" id="SSF48403">
    <property type="entry name" value="Ankyrin repeat"/>
    <property type="match status" value="1"/>
</dbReference>